<dbReference type="EMBL" id="CALNXK010000211">
    <property type="protein sequence ID" value="CAH3176287.1"/>
    <property type="molecule type" value="Genomic_DNA"/>
</dbReference>
<dbReference type="InterPro" id="IPR045860">
    <property type="entry name" value="Snake_toxin-like_sf"/>
</dbReference>
<evidence type="ECO:0000313" key="1">
    <source>
        <dbReference type="EMBL" id="CAH3176287.1"/>
    </source>
</evidence>
<dbReference type="Proteomes" id="UP001159405">
    <property type="component" value="Unassembled WGS sequence"/>
</dbReference>
<evidence type="ECO:0000313" key="2">
    <source>
        <dbReference type="Proteomes" id="UP001159405"/>
    </source>
</evidence>
<name>A0ABN8RG50_9CNID</name>
<dbReference type="SUPFAM" id="SSF57302">
    <property type="entry name" value="Snake toxin-like"/>
    <property type="match status" value="1"/>
</dbReference>
<dbReference type="Gene3D" id="2.10.60.10">
    <property type="entry name" value="CD59"/>
    <property type="match status" value="1"/>
</dbReference>
<gene>
    <name evidence="1" type="ORF">PLOB_00018094</name>
</gene>
<keyword evidence="2" id="KW-1185">Reference proteome</keyword>
<accession>A0ABN8RG50</accession>
<organism evidence="1 2">
    <name type="scientific">Porites lobata</name>
    <dbReference type="NCBI Taxonomy" id="104759"/>
    <lineage>
        <taxon>Eukaryota</taxon>
        <taxon>Metazoa</taxon>
        <taxon>Cnidaria</taxon>
        <taxon>Anthozoa</taxon>
        <taxon>Hexacorallia</taxon>
        <taxon>Scleractinia</taxon>
        <taxon>Fungiina</taxon>
        <taxon>Poritidae</taxon>
        <taxon>Porites</taxon>
    </lineage>
</organism>
<reference evidence="1 2" key="1">
    <citation type="submission" date="2022-05" db="EMBL/GenBank/DDBJ databases">
        <authorList>
            <consortium name="Genoscope - CEA"/>
            <person name="William W."/>
        </authorList>
    </citation>
    <scope>NUCLEOTIDE SEQUENCE [LARGE SCALE GENOMIC DNA]</scope>
</reference>
<protein>
    <submittedName>
        <fullName evidence="1">Uncharacterized protein</fullName>
    </submittedName>
</protein>
<proteinExistence type="predicted"/>
<sequence>MELTGLKKTNIEVKKSVTILIHYLQNPMVHQVKGTRTLNSPVQVWIGRKGDSKCWQMKTDTGTIEEGPDCNDQKNYICEMPASVTSTVCYEYPSSNSSVPITVNCTFPENLCFKYDNTTASGEQITIQGCISADQCQQLEDQHLHCCEGHLCNSSKYDGHKKV</sequence>
<comment type="caution">
    <text evidence="1">The sequence shown here is derived from an EMBL/GenBank/DDBJ whole genome shotgun (WGS) entry which is preliminary data.</text>
</comment>